<evidence type="ECO:0000313" key="1">
    <source>
        <dbReference type="EMBL" id="GAA3590658.1"/>
    </source>
</evidence>
<protein>
    <submittedName>
        <fullName evidence="1">Uncharacterized protein</fullName>
    </submittedName>
</protein>
<comment type="caution">
    <text evidence="1">The sequence shown here is derived from an EMBL/GenBank/DDBJ whole genome shotgun (WGS) entry which is preliminary data.</text>
</comment>
<dbReference type="Proteomes" id="UP001500707">
    <property type="component" value="Unassembled WGS sequence"/>
</dbReference>
<dbReference type="EMBL" id="BAABCE010000027">
    <property type="protein sequence ID" value="GAA3590658.1"/>
    <property type="molecule type" value="Genomic_DNA"/>
</dbReference>
<keyword evidence="2" id="KW-1185">Reference proteome</keyword>
<proteinExistence type="predicted"/>
<gene>
    <name evidence="1" type="ORF">GCM10022295_85370</name>
</gene>
<evidence type="ECO:0000313" key="2">
    <source>
        <dbReference type="Proteomes" id="UP001500707"/>
    </source>
</evidence>
<accession>A0ABP6YW54</accession>
<organism evidence="1 2">
    <name type="scientific">Streptomyces osmaniensis</name>
    <dbReference type="NCBI Taxonomy" id="593134"/>
    <lineage>
        <taxon>Bacteria</taxon>
        <taxon>Bacillati</taxon>
        <taxon>Actinomycetota</taxon>
        <taxon>Actinomycetes</taxon>
        <taxon>Kitasatosporales</taxon>
        <taxon>Streptomycetaceae</taxon>
        <taxon>Streptomyces</taxon>
    </lineage>
</organism>
<name>A0ABP6YW54_9ACTN</name>
<reference evidence="2" key="1">
    <citation type="journal article" date="2019" name="Int. J. Syst. Evol. Microbiol.">
        <title>The Global Catalogue of Microorganisms (GCM) 10K type strain sequencing project: providing services to taxonomists for standard genome sequencing and annotation.</title>
        <authorList>
            <consortium name="The Broad Institute Genomics Platform"/>
            <consortium name="The Broad Institute Genome Sequencing Center for Infectious Disease"/>
            <person name="Wu L."/>
            <person name="Ma J."/>
        </authorList>
    </citation>
    <scope>NUCLEOTIDE SEQUENCE [LARGE SCALE GENOMIC DNA]</scope>
    <source>
        <strain evidence="2">JCM 17656</strain>
    </source>
</reference>
<dbReference type="RefSeq" id="WP_346186300.1">
    <property type="nucleotide sequence ID" value="NZ_BAABCE010000027.1"/>
</dbReference>
<sequence length="79" mass="9190">MTFREAARRVVEEGILPSMSHQRISQLHSKDPDNFPEVQQVGRSKVFDWKKARPYFVAHARKAAARDSRRRVQPEGESE</sequence>